<dbReference type="EMBL" id="HBKN01050933">
    <property type="protein sequence ID" value="CAE2341724.1"/>
    <property type="molecule type" value="Transcribed_RNA"/>
</dbReference>
<reference evidence="2" key="1">
    <citation type="submission" date="2021-01" db="EMBL/GenBank/DDBJ databases">
        <authorList>
            <person name="Corre E."/>
            <person name="Pelletier E."/>
            <person name="Niang G."/>
            <person name="Scheremetjew M."/>
            <person name="Finn R."/>
            <person name="Kale V."/>
            <person name="Holt S."/>
            <person name="Cochrane G."/>
            <person name="Meng A."/>
            <person name="Brown T."/>
            <person name="Cohen L."/>
        </authorList>
    </citation>
    <scope>NUCLEOTIDE SEQUENCE</scope>
    <source>
        <strain evidence="2">CCMP 2712</strain>
    </source>
</reference>
<sequence length="454" mass="49292">MYGGDEVSAIVLDVGYTSCKAGFAGEDNPKAVFPTAVGVVRSGKDGVVGKGPAAPGEKMDVDPPAAGAPAAAAAAAGTTAGTEEVKYNIGTQALSIRKDFMDIENPIQDGLIKDWDLAQKLWDHAFKDRLRIVPEEHPMLLAEPSFNSNECREKLLEIMFEHYKVPAVFISKNAVLSSFSCGRSTAVVLDSGGGATCVAPVHEGYVLQKAIVRSPFSGEKLTEYLLSVLEGKGTNVRPPYMLNKKIGKDGTIASVTEITGLENIRPSFKRYMQKTIINDLKETVCRTSETVFDESSNAQIPFAQYELPDGKVIDVGAERFKACEIMFNPSALEADKCSIFGVNSPSELQALHDCINESVGKCDSDIKKDLYGTVIVTGGNTLFPMFKERLERELAESISLLKVKTISPMATTERRFSVWIGGSILASLGSFQQMWISKKQWSEEGVRIVHSQCP</sequence>
<dbReference type="Pfam" id="PF00022">
    <property type="entry name" value="Actin"/>
    <property type="match status" value="1"/>
</dbReference>
<evidence type="ECO:0000256" key="1">
    <source>
        <dbReference type="RuleBase" id="RU000487"/>
    </source>
</evidence>
<dbReference type="AlphaFoldDB" id="A0A7S4PPH3"/>
<dbReference type="SMART" id="SM00268">
    <property type="entry name" value="ACTIN"/>
    <property type="match status" value="1"/>
</dbReference>
<proteinExistence type="inferred from homology"/>
<gene>
    <name evidence="2" type="ORF">GTHE00462_LOCUS39720</name>
</gene>
<organism evidence="2">
    <name type="scientific">Guillardia theta</name>
    <name type="common">Cryptophyte</name>
    <name type="synonym">Cryptomonas phi</name>
    <dbReference type="NCBI Taxonomy" id="55529"/>
    <lineage>
        <taxon>Eukaryota</taxon>
        <taxon>Cryptophyceae</taxon>
        <taxon>Pyrenomonadales</taxon>
        <taxon>Geminigeraceae</taxon>
        <taxon>Guillardia</taxon>
    </lineage>
</organism>
<protein>
    <submittedName>
        <fullName evidence="2">Uncharacterized protein</fullName>
    </submittedName>
</protein>
<dbReference type="InterPro" id="IPR004000">
    <property type="entry name" value="Actin"/>
</dbReference>
<accession>A0A7S4PPH3</accession>
<dbReference type="InterPro" id="IPR043129">
    <property type="entry name" value="ATPase_NBD"/>
</dbReference>
<dbReference type="Gene3D" id="3.90.640.10">
    <property type="entry name" value="Actin, Chain A, domain 4"/>
    <property type="match status" value="1"/>
</dbReference>
<name>A0A7S4PPH3_GUITH</name>
<dbReference type="PANTHER" id="PTHR11937">
    <property type="entry name" value="ACTIN"/>
    <property type="match status" value="1"/>
</dbReference>
<dbReference type="FunFam" id="3.30.420.40:FF:000050">
    <property type="entry name" value="Actin, alpha skeletal muscle"/>
    <property type="match status" value="1"/>
</dbReference>
<dbReference type="SUPFAM" id="SSF53067">
    <property type="entry name" value="Actin-like ATPase domain"/>
    <property type="match status" value="2"/>
</dbReference>
<evidence type="ECO:0000313" key="2">
    <source>
        <dbReference type="EMBL" id="CAE2341724.1"/>
    </source>
</evidence>
<comment type="similarity">
    <text evidence="1">Belongs to the actin family.</text>
</comment>
<dbReference type="CDD" id="cd13395">
    <property type="entry name" value="ASKHA_NBD_Arp4_ACTL6-like"/>
    <property type="match status" value="1"/>
</dbReference>
<dbReference type="Gene3D" id="3.30.420.40">
    <property type="match status" value="3"/>
</dbReference>